<dbReference type="PANTHER" id="PTHR40115">
    <property type="entry name" value="INNER MEMBRANE PROTEIN WITH PEPSY TM HELIX"/>
    <property type="match status" value="1"/>
</dbReference>
<dbReference type="Proteomes" id="UP001180825">
    <property type="component" value="Unassembled WGS sequence"/>
</dbReference>
<evidence type="ECO:0000313" key="2">
    <source>
        <dbReference type="EMBL" id="MDR7333339.1"/>
    </source>
</evidence>
<comment type="caution">
    <text evidence="2">The sequence shown here is derived from an EMBL/GenBank/DDBJ whole genome shotgun (WGS) entry which is preliminary data.</text>
</comment>
<name>A0ABU2A850_9BURK</name>
<reference evidence="2 3" key="1">
    <citation type="submission" date="2023-07" db="EMBL/GenBank/DDBJ databases">
        <title>Sorghum-associated microbial communities from plants grown in Nebraska, USA.</title>
        <authorList>
            <person name="Schachtman D."/>
        </authorList>
    </citation>
    <scope>NUCLEOTIDE SEQUENCE [LARGE SCALE GENOMIC DNA]</scope>
    <source>
        <strain evidence="2 3">BE316</strain>
    </source>
</reference>
<protein>
    <recommendedName>
        <fullName evidence="4">PepSY-associated TM helix domain-containing protein</fullName>
    </recommendedName>
</protein>
<proteinExistence type="predicted"/>
<dbReference type="PANTHER" id="PTHR40115:SF1">
    <property type="entry name" value="INNER MEMBRANE PROTEIN WITH PEPSY TM HELIX"/>
    <property type="match status" value="1"/>
</dbReference>
<keyword evidence="1" id="KW-0812">Transmembrane</keyword>
<dbReference type="InterPro" id="IPR032307">
    <property type="entry name" value="PepSY_TM-like_2"/>
</dbReference>
<evidence type="ECO:0000313" key="3">
    <source>
        <dbReference type="Proteomes" id="UP001180825"/>
    </source>
</evidence>
<organism evidence="2 3">
    <name type="scientific">Roseateles asaccharophilus</name>
    <dbReference type="NCBI Taxonomy" id="582607"/>
    <lineage>
        <taxon>Bacteria</taxon>
        <taxon>Pseudomonadati</taxon>
        <taxon>Pseudomonadota</taxon>
        <taxon>Betaproteobacteria</taxon>
        <taxon>Burkholderiales</taxon>
        <taxon>Sphaerotilaceae</taxon>
        <taxon>Roseateles</taxon>
    </lineage>
</organism>
<evidence type="ECO:0000256" key="1">
    <source>
        <dbReference type="SAM" id="Phobius"/>
    </source>
</evidence>
<gene>
    <name evidence="2" type="ORF">J2X21_002473</name>
</gene>
<evidence type="ECO:0008006" key="4">
    <source>
        <dbReference type="Google" id="ProtNLM"/>
    </source>
</evidence>
<dbReference type="Pfam" id="PF16357">
    <property type="entry name" value="PepSY_TM_like_2"/>
    <property type="match status" value="1"/>
</dbReference>
<feature type="transmembrane region" description="Helical" evidence="1">
    <location>
        <begin position="28"/>
        <end position="50"/>
    </location>
</feature>
<dbReference type="EMBL" id="JAVDXV010000004">
    <property type="protein sequence ID" value="MDR7333339.1"/>
    <property type="molecule type" value="Genomic_DNA"/>
</dbReference>
<feature type="transmembrane region" description="Helical" evidence="1">
    <location>
        <begin position="166"/>
        <end position="188"/>
    </location>
</feature>
<keyword evidence="1" id="KW-1133">Transmembrane helix</keyword>
<dbReference type="RefSeq" id="WP_310328834.1">
    <property type="nucleotide sequence ID" value="NZ_JAVDXV010000004.1"/>
</dbReference>
<feature type="transmembrane region" description="Helical" evidence="1">
    <location>
        <begin position="200"/>
        <end position="218"/>
    </location>
</feature>
<sequence length="219" mass="24379">MGRPVTSSKPRASDAARRAGWLKQLHSWHWISSAMCLVGMMLFAITGITLNHASSIEAKPAIVQKQLQLPAELVAQLRAPDAAKDEKKPVPAPLREWMGKHLDRSFDAATDAEWTPDEIYVAQPRPGGDAWLRIDRQSGAAEYESTDRGWISYLNDLHKGRHTGTVWSWFLDIFAVACLVFCITGLLILKYHATHRPSTWPLVGIGFVLPALLALLLIH</sequence>
<accession>A0ABU2A850</accession>
<keyword evidence="3" id="KW-1185">Reference proteome</keyword>
<keyword evidence="1" id="KW-0472">Membrane</keyword>